<gene>
    <name evidence="3" type="ORF">ACFQ13_10455</name>
</gene>
<dbReference type="EMBL" id="JBHTKM010000063">
    <property type="protein sequence ID" value="MFD1016342.1"/>
    <property type="molecule type" value="Genomic_DNA"/>
</dbReference>
<feature type="domain" description="Glycosyltransferase subfamily 4-like N-terminal" evidence="2">
    <location>
        <begin position="15"/>
        <end position="177"/>
    </location>
</feature>
<proteinExistence type="predicted"/>
<dbReference type="PANTHER" id="PTHR12526:SF637">
    <property type="entry name" value="GLYCOSYLTRANSFERASE EPSF-RELATED"/>
    <property type="match status" value="1"/>
</dbReference>
<dbReference type="SUPFAM" id="SSF53756">
    <property type="entry name" value="UDP-Glycosyltransferase/glycogen phosphorylase"/>
    <property type="match status" value="1"/>
</dbReference>
<evidence type="ECO:0000259" key="2">
    <source>
        <dbReference type="Pfam" id="PF13439"/>
    </source>
</evidence>
<dbReference type="EC" id="2.4.-.-" evidence="3"/>
<dbReference type="Pfam" id="PF13439">
    <property type="entry name" value="Glyco_transf_4"/>
    <property type="match status" value="1"/>
</dbReference>
<keyword evidence="4" id="KW-1185">Reference proteome</keyword>
<dbReference type="Proteomes" id="UP001597086">
    <property type="component" value="Unassembled WGS sequence"/>
</dbReference>
<evidence type="ECO:0000313" key="3">
    <source>
        <dbReference type="EMBL" id="MFD1016342.1"/>
    </source>
</evidence>
<protein>
    <submittedName>
        <fullName evidence="3">Glycosyltransferase</fullName>
        <ecNumber evidence="3">2.4.-.-</ecNumber>
    </submittedName>
</protein>
<dbReference type="Pfam" id="PF00534">
    <property type="entry name" value="Glycos_transf_1"/>
    <property type="match status" value="1"/>
</dbReference>
<dbReference type="GO" id="GO:0016757">
    <property type="term" value="F:glycosyltransferase activity"/>
    <property type="evidence" value="ECO:0007669"/>
    <property type="project" value="UniProtKB-KW"/>
</dbReference>
<dbReference type="RefSeq" id="WP_386117036.1">
    <property type="nucleotide sequence ID" value="NZ_JBHTKM010000063.1"/>
</dbReference>
<keyword evidence="3" id="KW-0808">Transferase</keyword>
<dbReference type="InterPro" id="IPR001296">
    <property type="entry name" value="Glyco_trans_1"/>
</dbReference>
<evidence type="ECO:0000259" key="1">
    <source>
        <dbReference type="Pfam" id="PF00534"/>
    </source>
</evidence>
<sequence length="382" mass="43326">MKVNHIITSIDISTGGPARSVTHLVKSLCETDDCLNICVHTGKSENPIISNFHVENGNLKFYDFYKSGRFKGLNKKLAIEQTDLLHGHGLWQLPVHQMASFAQKHHVPYIITPRGMLEPWSLNQSKLKKKIALRLFQSKDLRLASCIHATAKSEADNIRALGYKNPIATIPNGINLEEFPLYEKQISKKRKVLFLSRIHVKKGIELLIEAWKELDVLITKDWEVEIVGNGDETYIDSLKSLISSLKLEESITISKPVFGDEKLKKYQDANLFVLPTYSENFGIVVAEALASKVPVITTKGTPWEELNTHQCGAWIDVGKAPLKTALIRMLSKPQEELQVMGNNGRKLIENKYSMEAVAMQMTQLYEWILNREEQPKFVHVIE</sequence>
<organism evidence="3 4">
    <name type="scientific">Winogradskyella rapida</name>
    <dbReference type="NCBI Taxonomy" id="549701"/>
    <lineage>
        <taxon>Bacteria</taxon>
        <taxon>Pseudomonadati</taxon>
        <taxon>Bacteroidota</taxon>
        <taxon>Flavobacteriia</taxon>
        <taxon>Flavobacteriales</taxon>
        <taxon>Flavobacteriaceae</taxon>
        <taxon>Winogradskyella</taxon>
    </lineage>
</organism>
<keyword evidence="3" id="KW-0328">Glycosyltransferase</keyword>
<dbReference type="InterPro" id="IPR028098">
    <property type="entry name" value="Glyco_trans_4-like_N"/>
</dbReference>
<reference evidence="4" key="1">
    <citation type="journal article" date="2019" name="Int. J. Syst. Evol. Microbiol.">
        <title>The Global Catalogue of Microorganisms (GCM) 10K type strain sequencing project: providing services to taxonomists for standard genome sequencing and annotation.</title>
        <authorList>
            <consortium name="The Broad Institute Genomics Platform"/>
            <consortium name="The Broad Institute Genome Sequencing Center for Infectious Disease"/>
            <person name="Wu L."/>
            <person name="Ma J."/>
        </authorList>
    </citation>
    <scope>NUCLEOTIDE SEQUENCE [LARGE SCALE GENOMIC DNA]</scope>
    <source>
        <strain evidence="4">CCUG 56098</strain>
    </source>
</reference>
<name>A0ABW3KR87_9FLAO</name>
<evidence type="ECO:0000313" key="4">
    <source>
        <dbReference type="Proteomes" id="UP001597086"/>
    </source>
</evidence>
<accession>A0ABW3KR87</accession>
<comment type="caution">
    <text evidence="3">The sequence shown here is derived from an EMBL/GenBank/DDBJ whole genome shotgun (WGS) entry which is preliminary data.</text>
</comment>
<dbReference type="Gene3D" id="3.40.50.2000">
    <property type="entry name" value="Glycogen Phosphorylase B"/>
    <property type="match status" value="2"/>
</dbReference>
<dbReference type="PANTHER" id="PTHR12526">
    <property type="entry name" value="GLYCOSYLTRANSFERASE"/>
    <property type="match status" value="1"/>
</dbReference>
<feature type="domain" description="Glycosyl transferase family 1" evidence="1">
    <location>
        <begin position="187"/>
        <end position="346"/>
    </location>
</feature>